<keyword evidence="2" id="KW-1185">Reference proteome</keyword>
<name>A0AAD3TL88_NEPGR</name>
<accession>A0AAD3TL88</accession>
<organism evidence="1 2">
    <name type="scientific">Nepenthes gracilis</name>
    <name type="common">Slender pitcher plant</name>
    <dbReference type="NCBI Taxonomy" id="150966"/>
    <lineage>
        <taxon>Eukaryota</taxon>
        <taxon>Viridiplantae</taxon>
        <taxon>Streptophyta</taxon>
        <taxon>Embryophyta</taxon>
        <taxon>Tracheophyta</taxon>
        <taxon>Spermatophyta</taxon>
        <taxon>Magnoliopsida</taxon>
        <taxon>eudicotyledons</taxon>
        <taxon>Gunneridae</taxon>
        <taxon>Pentapetalae</taxon>
        <taxon>Caryophyllales</taxon>
        <taxon>Nepenthaceae</taxon>
        <taxon>Nepenthes</taxon>
    </lineage>
</organism>
<sequence length="72" mass="7617">MSNNGSTHNIASSSPSMTMDDILRDLYGDNPAVAKGNTTLDVEVALVYDADVISSVTDCEGKNGERSISKTH</sequence>
<dbReference type="EMBL" id="BSYO01000040">
    <property type="protein sequence ID" value="GMH31630.1"/>
    <property type="molecule type" value="Genomic_DNA"/>
</dbReference>
<comment type="caution">
    <text evidence="1">The sequence shown here is derived from an EMBL/GenBank/DDBJ whole genome shotgun (WGS) entry which is preliminary data.</text>
</comment>
<evidence type="ECO:0000313" key="2">
    <source>
        <dbReference type="Proteomes" id="UP001279734"/>
    </source>
</evidence>
<gene>
    <name evidence="1" type="ORF">Nepgr_033474</name>
</gene>
<protein>
    <submittedName>
        <fullName evidence="1">Uncharacterized protein</fullName>
    </submittedName>
</protein>
<proteinExistence type="predicted"/>
<evidence type="ECO:0000313" key="1">
    <source>
        <dbReference type="EMBL" id="GMH31630.1"/>
    </source>
</evidence>
<dbReference type="Proteomes" id="UP001279734">
    <property type="component" value="Unassembled WGS sequence"/>
</dbReference>
<reference evidence="1" key="1">
    <citation type="submission" date="2023-05" db="EMBL/GenBank/DDBJ databases">
        <title>Nepenthes gracilis genome sequencing.</title>
        <authorList>
            <person name="Fukushima K."/>
        </authorList>
    </citation>
    <scope>NUCLEOTIDE SEQUENCE</scope>
    <source>
        <strain evidence="1">SING2019-196</strain>
    </source>
</reference>
<dbReference type="AlphaFoldDB" id="A0AAD3TL88"/>